<comment type="function">
    <text evidence="10">Co-chaperone required during oogenesis to repress transposable elements and prevent their mobilization, which is essential for the germline integrity. Acts via the piRNA metabolic process, which mediates the repression of transposable elements during meiosis by forming complexes composed of piRNAs and Piwi proteins and govern the methylation and subsequent repression of transposons. Acts as a co-chaperone via its interaction with Hsp83/HSP90 and is required for the biogenesis of all three piRNA major populations.</text>
</comment>
<dbReference type="InterPro" id="IPR042282">
    <property type="entry name" value="FKBP6/shu"/>
</dbReference>
<evidence type="ECO:0000313" key="14">
    <source>
        <dbReference type="EMBL" id="SPP75950.1"/>
    </source>
</evidence>
<dbReference type="FunFam" id="1.25.40.10:FF:001397">
    <property type="entry name" value="Peptidylprolyl isomerase"/>
    <property type="match status" value="1"/>
</dbReference>
<dbReference type="GO" id="GO:0051879">
    <property type="term" value="F:Hsp90 protein binding"/>
    <property type="evidence" value="ECO:0007669"/>
    <property type="project" value="TreeGrafter"/>
</dbReference>
<dbReference type="GO" id="GO:0005737">
    <property type="term" value="C:cytoplasm"/>
    <property type="evidence" value="ECO:0007669"/>
    <property type="project" value="UniProtKB-SubCell"/>
</dbReference>
<dbReference type="GO" id="GO:0034587">
    <property type="term" value="P:piRNA processing"/>
    <property type="evidence" value="ECO:0007669"/>
    <property type="project" value="TreeGrafter"/>
</dbReference>
<dbReference type="InterPro" id="IPR046357">
    <property type="entry name" value="PPIase_dom_sf"/>
</dbReference>
<evidence type="ECO:0000313" key="15">
    <source>
        <dbReference type="Proteomes" id="UP000268350"/>
    </source>
</evidence>
<dbReference type="Pfam" id="PF00254">
    <property type="entry name" value="FKBP_C"/>
    <property type="match status" value="1"/>
</dbReference>
<dbReference type="PANTHER" id="PTHR46674:SF1">
    <property type="entry name" value="INACTIVE PEPTIDYL-PROLYL CIS-TRANS ISOMERASE FKBP6"/>
    <property type="match status" value="1"/>
</dbReference>
<dbReference type="GO" id="GO:0007283">
    <property type="term" value="P:spermatogenesis"/>
    <property type="evidence" value="ECO:0007669"/>
    <property type="project" value="TreeGrafter"/>
</dbReference>
<comment type="subunit">
    <text evidence="11">Interacts with Hsp83.</text>
</comment>
<feature type="domain" description="PPIase FKBP-type" evidence="13">
    <location>
        <begin position="102"/>
        <end position="192"/>
    </location>
</feature>
<keyword evidence="4" id="KW-0677">Repeat</keyword>
<dbReference type="GO" id="GO:0003755">
    <property type="term" value="F:peptidyl-prolyl cis-trans isomerase activity"/>
    <property type="evidence" value="ECO:0007669"/>
    <property type="project" value="UniProtKB-KW"/>
</dbReference>
<evidence type="ECO:0000256" key="4">
    <source>
        <dbReference type="ARBA" id="ARBA00022737"/>
    </source>
</evidence>
<keyword evidence="12" id="KW-0697">Rotamase</keyword>
<keyword evidence="6" id="KW-0802">TPR repeat</keyword>
<keyword evidence="8" id="KW-0943">RNA-mediated gene silencing</keyword>
<evidence type="ECO:0000256" key="1">
    <source>
        <dbReference type="ARBA" id="ARBA00004496"/>
    </source>
</evidence>
<dbReference type="AlphaFoldDB" id="A0A3B0JKR6"/>
<dbReference type="STRING" id="7266.A0A3B0JKR6"/>
<dbReference type="GO" id="GO:0051321">
    <property type="term" value="P:meiotic cell cycle"/>
    <property type="evidence" value="ECO:0007669"/>
    <property type="project" value="UniProtKB-KW"/>
</dbReference>
<dbReference type="PANTHER" id="PTHR46674">
    <property type="entry name" value="INACTIVE PEPTIDYL-PROLYL CIS-TRANS ISOMERASE FKBP6"/>
    <property type="match status" value="1"/>
</dbReference>
<gene>
    <name evidence="14" type="ORF">DGUA_6G003852</name>
</gene>
<comment type="similarity">
    <text evidence="2">Belongs to the FKBP6 family.</text>
</comment>
<accession>A0A3B0JKR6</accession>
<keyword evidence="7" id="KW-0896">Oogenesis</keyword>
<evidence type="ECO:0000256" key="5">
    <source>
        <dbReference type="ARBA" id="ARBA00022782"/>
    </source>
</evidence>
<keyword evidence="12 14" id="KW-0413">Isomerase</keyword>
<evidence type="ECO:0000259" key="13">
    <source>
        <dbReference type="PROSITE" id="PS50059"/>
    </source>
</evidence>
<name>A0A3B0JKR6_DROGU</name>
<sequence length="442" mass="50765">MEEENYAYCTQMLKEPLQLEKLVGLGSQFEVEQSPFSAGDDDFKVDEMDDSENCSDVDEEELVSPWTQSFEELKKCMVPINANIFKRVTREGQQDRGQVPDKARVAVRYSGYWEGESSPFDSSLLRRNTFYFETGAGCDVLEGLQAAVLTMRPYEMAEFIISYKLLFHEMGCPPRIKPRADALFKIEVLHFTFIGDSDAFAEMSAADRDKFAVVYPKALDMYMHGKDCVKRYRHHNAVTAFERAVSSLNYCRLANDEEERKQIDLLITLNQNLMICYNKLQHPKRVCITMKALRSLTENKPSCKALYQEGCALSALGEYERARCIFMQAQAKQPDNKEINVKITDLDKTIQKYKVETLEIWTRALSAQKYKHVKEGTKCNASLEKLLMEFRNSEKTSLGLLRAVYMNSDIEVLSKMAKEHKMKLSVSPIDEKVFTLSKLNIN</sequence>
<keyword evidence="9" id="KW-0469">Meiosis</keyword>
<dbReference type="OMA" id="RGTKFEF"/>
<comment type="subcellular location">
    <subcellularLocation>
        <location evidence="1">Cytoplasm</location>
    </subcellularLocation>
</comment>
<organism evidence="14 15">
    <name type="scientific">Drosophila guanche</name>
    <name type="common">Fruit fly</name>
    <dbReference type="NCBI Taxonomy" id="7266"/>
    <lineage>
        <taxon>Eukaryota</taxon>
        <taxon>Metazoa</taxon>
        <taxon>Ecdysozoa</taxon>
        <taxon>Arthropoda</taxon>
        <taxon>Hexapoda</taxon>
        <taxon>Insecta</taxon>
        <taxon>Pterygota</taxon>
        <taxon>Neoptera</taxon>
        <taxon>Endopterygota</taxon>
        <taxon>Diptera</taxon>
        <taxon>Brachycera</taxon>
        <taxon>Muscomorpha</taxon>
        <taxon>Ephydroidea</taxon>
        <taxon>Drosophilidae</taxon>
        <taxon>Drosophila</taxon>
        <taxon>Sophophora</taxon>
    </lineage>
</organism>
<evidence type="ECO:0000256" key="10">
    <source>
        <dbReference type="ARBA" id="ARBA00060325"/>
    </source>
</evidence>
<dbReference type="GO" id="GO:0048477">
    <property type="term" value="P:oogenesis"/>
    <property type="evidence" value="ECO:0007669"/>
    <property type="project" value="UniProtKB-KW"/>
</dbReference>
<dbReference type="Proteomes" id="UP000268350">
    <property type="component" value="Unassembled WGS sequence"/>
</dbReference>
<dbReference type="SUPFAM" id="SSF48452">
    <property type="entry name" value="TPR-like"/>
    <property type="match status" value="1"/>
</dbReference>
<evidence type="ECO:0000256" key="11">
    <source>
        <dbReference type="ARBA" id="ARBA00064265"/>
    </source>
</evidence>
<evidence type="ECO:0000256" key="2">
    <source>
        <dbReference type="ARBA" id="ARBA00009648"/>
    </source>
</evidence>
<dbReference type="SUPFAM" id="SSF54534">
    <property type="entry name" value="FKBP-like"/>
    <property type="match status" value="1"/>
</dbReference>
<keyword evidence="15" id="KW-1185">Reference proteome</keyword>
<dbReference type="InterPro" id="IPR011990">
    <property type="entry name" value="TPR-like_helical_dom_sf"/>
</dbReference>
<evidence type="ECO:0000256" key="6">
    <source>
        <dbReference type="ARBA" id="ARBA00022803"/>
    </source>
</evidence>
<dbReference type="InterPro" id="IPR001179">
    <property type="entry name" value="PPIase_FKBP_dom"/>
</dbReference>
<evidence type="ECO:0000256" key="8">
    <source>
        <dbReference type="ARBA" id="ARBA00023158"/>
    </source>
</evidence>
<proteinExistence type="inferred from homology"/>
<keyword evidence="3" id="KW-0963">Cytoplasm</keyword>
<comment type="catalytic activity">
    <reaction evidence="12">
        <text>[protein]-peptidylproline (omega=180) = [protein]-peptidylproline (omega=0)</text>
        <dbReference type="Rhea" id="RHEA:16237"/>
        <dbReference type="Rhea" id="RHEA-COMP:10747"/>
        <dbReference type="Rhea" id="RHEA-COMP:10748"/>
        <dbReference type="ChEBI" id="CHEBI:83833"/>
        <dbReference type="ChEBI" id="CHEBI:83834"/>
        <dbReference type="EC" id="5.2.1.8"/>
    </reaction>
</comment>
<dbReference type="EC" id="5.2.1.8" evidence="12"/>
<protein>
    <recommendedName>
        <fullName evidence="12">peptidylprolyl isomerase</fullName>
        <ecNumber evidence="12">5.2.1.8</ecNumber>
    </recommendedName>
</protein>
<dbReference type="EMBL" id="OUUW01000001">
    <property type="protein sequence ID" value="SPP75950.1"/>
    <property type="molecule type" value="Genomic_DNA"/>
</dbReference>
<evidence type="ECO:0000256" key="3">
    <source>
        <dbReference type="ARBA" id="ARBA00022490"/>
    </source>
</evidence>
<dbReference type="Gene3D" id="1.25.40.10">
    <property type="entry name" value="Tetratricopeptide repeat domain"/>
    <property type="match status" value="1"/>
</dbReference>
<evidence type="ECO:0000256" key="12">
    <source>
        <dbReference type="PROSITE-ProRule" id="PRU00277"/>
    </source>
</evidence>
<evidence type="ECO:0000256" key="7">
    <source>
        <dbReference type="ARBA" id="ARBA00022943"/>
    </source>
</evidence>
<dbReference type="OrthoDB" id="8116123at2759"/>
<dbReference type="PROSITE" id="PS50059">
    <property type="entry name" value="FKBP_PPIASE"/>
    <property type="match status" value="1"/>
</dbReference>
<dbReference type="Gene3D" id="3.10.50.40">
    <property type="match status" value="1"/>
</dbReference>
<keyword evidence="5" id="KW-0221">Differentiation</keyword>
<evidence type="ECO:0000256" key="9">
    <source>
        <dbReference type="ARBA" id="ARBA00023254"/>
    </source>
</evidence>
<reference evidence="15" key="1">
    <citation type="submission" date="2018-01" db="EMBL/GenBank/DDBJ databases">
        <authorList>
            <person name="Alioto T."/>
            <person name="Alioto T."/>
        </authorList>
    </citation>
    <scope>NUCLEOTIDE SEQUENCE [LARGE SCALE GENOMIC DNA]</scope>
</reference>